<name>A0A1T5NXU7_9BACT</name>
<dbReference type="CDD" id="cd00761">
    <property type="entry name" value="Glyco_tranf_GTA_type"/>
    <property type="match status" value="1"/>
</dbReference>
<dbReference type="InterPro" id="IPR029044">
    <property type="entry name" value="Nucleotide-diphossugar_trans"/>
</dbReference>
<sequence length="231" mass="27285">MMARERRKQFKIFSFYNHKVNPRVPRYQKAVFGKFGVPVHHIVDEQFSHGDFLNHICRTVTDTDYLIFFDIDCVPTRKEWLSELLEDLREPCTIAGAAQTANHLRDAKNLYVSPFFFGISTAYLKELGYPDMNMTEDMDAGQNLTEEIIRRGGNVKYWWPTHIEDEQWYLHHPEHNKFGYGTTYNDRIYHAFLSRHDLSQRFIKKCKSILPLLTKLRLKLTDKKQSPPVGQ</sequence>
<accession>A0A1T5NXU7</accession>
<dbReference type="Gene3D" id="3.90.550.10">
    <property type="entry name" value="Spore Coat Polysaccharide Biosynthesis Protein SpsA, Chain A"/>
    <property type="match status" value="1"/>
</dbReference>
<dbReference type="SUPFAM" id="SSF53448">
    <property type="entry name" value="Nucleotide-diphospho-sugar transferases"/>
    <property type="match status" value="1"/>
</dbReference>
<evidence type="ECO:0000313" key="2">
    <source>
        <dbReference type="Proteomes" id="UP000190166"/>
    </source>
</evidence>
<proteinExistence type="predicted"/>
<dbReference type="EMBL" id="FUZZ01000002">
    <property type="protein sequence ID" value="SKD05290.1"/>
    <property type="molecule type" value="Genomic_DNA"/>
</dbReference>
<keyword evidence="2" id="KW-1185">Reference proteome</keyword>
<dbReference type="AlphaFoldDB" id="A0A1T5NXU7"/>
<reference evidence="1 2" key="1">
    <citation type="submission" date="2017-02" db="EMBL/GenBank/DDBJ databases">
        <authorList>
            <person name="Peterson S.W."/>
        </authorList>
    </citation>
    <scope>NUCLEOTIDE SEQUENCE [LARGE SCALE GENOMIC DNA]</scope>
    <source>
        <strain evidence="1 2">DSM 18108</strain>
    </source>
</reference>
<evidence type="ECO:0000313" key="1">
    <source>
        <dbReference type="EMBL" id="SKD05290.1"/>
    </source>
</evidence>
<organism evidence="1 2">
    <name type="scientific">Chitinophaga ginsengisegetis</name>
    <dbReference type="NCBI Taxonomy" id="393003"/>
    <lineage>
        <taxon>Bacteria</taxon>
        <taxon>Pseudomonadati</taxon>
        <taxon>Bacteroidota</taxon>
        <taxon>Chitinophagia</taxon>
        <taxon>Chitinophagales</taxon>
        <taxon>Chitinophagaceae</taxon>
        <taxon>Chitinophaga</taxon>
    </lineage>
</organism>
<gene>
    <name evidence="1" type="ORF">SAMN05660461_3054</name>
</gene>
<dbReference type="Proteomes" id="UP000190166">
    <property type="component" value="Unassembled WGS sequence"/>
</dbReference>
<dbReference type="STRING" id="393003.SAMN05660461_3054"/>
<evidence type="ECO:0008006" key="3">
    <source>
        <dbReference type="Google" id="ProtNLM"/>
    </source>
</evidence>
<protein>
    <recommendedName>
        <fullName evidence="3">Glycosyl transferase family 2</fullName>
    </recommendedName>
</protein>